<dbReference type="AlphaFoldDB" id="A0A2H0TYP8"/>
<reference evidence="3" key="1">
    <citation type="submission" date="2017-09" db="EMBL/GenBank/DDBJ databases">
        <title>Depth-based differentiation of microbial function through sediment-hosted aquifers and enrichment of novel symbionts in the deep terrestrial subsurface.</title>
        <authorList>
            <person name="Probst A.J."/>
            <person name="Ladd B."/>
            <person name="Jarett J.K."/>
            <person name="Geller-Mcgrath D.E."/>
            <person name="Sieber C.M.K."/>
            <person name="Emerson J.B."/>
            <person name="Anantharaman K."/>
            <person name="Thomas B.C."/>
            <person name="Malmstrom R."/>
            <person name="Stieglmeier M."/>
            <person name="Klingl A."/>
            <person name="Woyke T."/>
            <person name="Ryan C.M."/>
            <person name="Banfield J.F."/>
        </authorList>
    </citation>
    <scope>NUCLEOTIDE SEQUENCE [LARGE SCALE GENOMIC DNA]</scope>
</reference>
<dbReference type="Proteomes" id="UP000230852">
    <property type="component" value="Unassembled WGS sequence"/>
</dbReference>
<evidence type="ECO:0000259" key="1">
    <source>
        <dbReference type="Pfam" id="PF07705"/>
    </source>
</evidence>
<dbReference type="Gene3D" id="2.60.40.10">
    <property type="entry name" value="Immunoglobulins"/>
    <property type="match status" value="1"/>
</dbReference>
<dbReference type="Pfam" id="PF07705">
    <property type="entry name" value="CARDB"/>
    <property type="match status" value="1"/>
</dbReference>
<evidence type="ECO:0000313" key="2">
    <source>
        <dbReference type="EMBL" id="PIR78355.1"/>
    </source>
</evidence>
<protein>
    <recommendedName>
        <fullName evidence="1">CARDB domain-containing protein</fullName>
    </recommendedName>
</protein>
<evidence type="ECO:0000313" key="3">
    <source>
        <dbReference type="Proteomes" id="UP000230852"/>
    </source>
</evidence>
<name>A0A2H0TYP8_9BACT</name>
<sequence>MITTTNTCTDSNVSSTASLPDLDFGTIGFDDVTRMVKFKIRNFSSVASPEVAQGQEGVFIVWLKADGSPSNSNIVTLKAMEPSTETEYTLAYPSVSSYQAIKSVRVTIDKRNLVNETKEDNNILEASVTSVDCTTLKSSPVSAQYFDICKQGAANFDSVCFNKFSSVYQGCSNQGVGCTTTNMNSINNILCLL</sequence>
<comment type="caution">
    <text evidence="2">The sequence shown here is derived from an EMBL/GenBank/DDBJ whole genome shotgun (WGS) entry which is preliminary data.</text>
</comment>
<dbReference type="InterPro" id="IPR011635">
    <property type="entry name" value="CARDB"/>
</dbReference>
<organism evidence="2 3">
    <name type="scientific">Candidatus Magasanikbacteria bacterium CG10_big_fil_rev_8_21_14_0_10_36_16</name>
    <dbReference type="NCBI Taxonomy" id="1974645"/>
    <lineage>
        <taxon>Bacteria</taxon>
        <taxon>Candidatus Magasanikiibacteriota</taxon>
    </lineage>
</organism>
<dbReference type="EMBL" id="PFBU01000039">
    <property type="protein sequence ID" value="PIR78355.1"/>
    <property type="molecule type" value="Genomic_DNA"/>
</dbReference>
<proteinExistence type="predicted"/>
<feature type="domain" description="CARDB" evidence="1">
    <location>
        <begin position="56"/>
        <end position="125"/>
    </location>
</feature>
<gene>
    <name evidence="2" type="ORF">COU28_02015</name>
</gene>
<dbReference type="InterPro" id="IPR013783">
    <property type="entry name" value="Ig-like_fold"/>
</dbReference>
<accession>A0A2H0TYP8</accession>